<keyword evidence="1" id="KW-0472">Membrane</keyword>
<accession>A0A818QH67</accession>
<keyword evidence="1" id="KW-0812">Transmembrane</keyword>
<evidence type="ECO:0000256" key="1">
    <source>
        <dbReference type="SAM" id="Phobius"/>
    </source>
</evidence>
<dbReference type="Proteomes" id="UP000663865">
    <property type="component" value="Unassembled WGS sequence"/>
</dbReference>
<dbReference type="EMBL" id="CAJOBS010006862">
    <property type="protein sequence ID" value="CAF4916922.1"/>
    <property type="molecule type" value="Genomic_DNA"/>
</dbReference>
<gene>
    <name evidence="2" type="ORF">KIK155_LOCUS22811</name>
    <name evidence="3" type="ORF">TOA249_LOCUS31812</name>
</gene>
<reference evidence="2" key="1">
    <citation type="submission" date="2021-02" db="EMBL/GenBank/DDBJ databases">
        <authorList>
            <person name="Nowell W R."/>
        </authorList>
    </citation>
    <scope>NUCLEOTIDE SEQUENCE</scope>
</reference>
<dbReference type="AlphaFoldDB" id="A0A818QH67"/>
<feature type="transmembrane region" description="Helical" evidence="1">
    <location>
        <begin position="69"/>
        <end position="86"/>
    </location>
</feature>
<evidence type="ECO:0000313" key="4">
    <source>
        <dbReference type="Proteomes" id="UP000663865"/>
    </source>
</evidence>
<evidence type="ECO:0000313" key="2">
    <source>
        <dbReference type="EMBL" id="CAF3638836.1"/>
    </source>
</evidence>
<proteinExistence type="predicted"/>
<name>A0A818QH67_9BILA</name>
<keyword evidence="1" id="KW-1133">Transmembrane helix</keyword>
<protein>
    <submittedName>
        <fullName evidence="2">Uncharacterized protein</fullName>
    </submittedName>
</protein>
<organism evidence="2 4">
    <name type="scientific">Rotaria socialis</name>
    <dbReference type="NCBI Taxonomy" id="392032"/>
    <lineage>
        <taxon>Eukaryota</taxon>
        <taxon>Metazoa</taxon>
        <taxon>Spiralia</taxon>
        <taxon>Gnathifera</taxon>
        <taxon>Rotifera</taxon>
        <taxon>Eurotatoria</taxon>
        <taxon>Bdelloidea</taxon>
        <taxon>Philodinida</taxon>
        <taxon>Philodinidae</taxon>
        <taxon>Rotaria</taxon>
    </lineage>
</organism>
<dbReference type="EMBL" id="CAJNYV010004049">
    <property type="protein sequence ID" value="CAF3638836.1"/>
    <property type="molecule type" value="Genomic_DNA"/>
</dbReference>
<comment type="caution">
    <text evidence="2">The sequence shown here is derived from an EMBL/GenBank/DDBJ whole genome shotgun (WGS) entry which is preliminary data.</text>
</comment>
<dbReference type="Proteomes" id="UP000663838">
    <property type="component" value="Unassembled WGS sequence"/>
</dbReference>
<feature type="transmembrane region" description="Helical" evidence="1">
    <location>
        <begin position="121"/>
        <end position="144"/>
    </location>
</feature>
<feature type="transmembrane region" description="Helical" evidence="1">
    <location>
        <begin position="92"/>
        <end position="109"/>
    </location>
</feature>
<evidence type="ECO:0000313" key="3">
    <source>
        <dbReference type="EMBL" id="CAF4916922.1"/>
    </source>
</evidence>
<sequence length="153" mass="17534">MITLHDQNGTKSFDKNHNDAFKILQNMTLDEHNCHYCILNHTTYDDIKKILQVHDSTVHRDTTLFRLRLILHIFGTFNVLLVFVVYGGPPIINSLTCISALCLLIAPFIEKIYLMVYLESSVVLVATVWTTQSSYVIIIAMFVVNTNIFKKAE</sequence>